<proteinExistence type="predicted"/>
<feature type="transmembrane region" description="Helical" evidence="1">
    <location>
        <begin position="172"/>
        <end position="193"/>
    </location>
</feature>
<dbReference type="AlphaFoldDB" id="A0A1M7LCA6"/>
<feature type="transmembrane region" description="Helical" evidence="1">
    <location>
        <begin position="112"/>
        <end position="132"/>
    </location>
</feature>
<dbReference type="Pfam" id="PF16962">
    <property type="entry name" value="ABC_export"/>
    <property type="match status" value="1"/>
</dbReference>
<keyword evidence="1" id="KW-0472">Membrane</keyword>
<feature type="transmembrane region" description="Helical" evidence="1">
    <location>
        <begin position="241"/>
        <end position="263"/>
    </location>
</feature>
<feature type="transmembrane region" description="Helical" evidence="1">
    <location>
        <begin position="464"/>
        <end position="485"/>
    </location>
</feature>
<protein>
    <submittedName>
        <fullName evidence="2">Putative ABC exporter</fullName>
    </submittedName>
</protein>
<feature type="transmembrane region" description="Helical" evidence="1">
    <location>
        <begin position="492"/>
        <end position="516"/>
    </location>
</feature>
<keyword evidence="1" id="KW-0812">Transmembrane</keyword>
<sequence length="521" mass="58733">MEAIKYLYKTSFKNQLKKSVKKPVTVIYCILAIAYFVWMYFIFRDMVSDIKIDSPEGLVMLFSAMALFFLPGNLITFAKRKGLIFRKSDIHLLFVSPVSPKSILVYAYLRNIILSVVVGLAFIPIGVFWFHVPVYKMILYFLVSQVVENTLEISLMIILYGNERLSKKTLKIIGKVLLLFIVAIVIIGVYLFFEYNKSLAFVGPFLSNPYLQMVPIIGWSIACYRLLFLGATTLNVICTGLYLISTIILFITAYRMSCTGLYYQDAMKFADDYEEARIRGKKGEVAVVGGKKAKLKAANVEYKGYYAKAIFYRQILEYKKRRFFIFGFYNLVCLGIGIAIAFLSKDMEVREYALFVAAGAGAYCTFIFSGFATKWAKELENPYTYLIPDSPLKKLWYATVIEHIRSVIDGLLIVLPVAIVVRMNIVAVILSVLCYVCLQANKLYLSVLSEALLGNTVGTVGKQWLRMIGMSICIAAGIFAAVLFNKYVGIEAAFLGMIMIEVVITAIIAVGASILFKKMEM</sequence>
<organism evidence="2 3">
    <name type="scientific">Anaerosporobacter mobilis DSM 15930</name>
    <dbReference type="NCBI Taxonomy" id="1120996"/>
    <lineage>
        <taxon>Bacteria</taxon>
        <taxon>Bacillati</taxon>
        <taxon>Bacillota</taxon>
        <taxon>Clostridia</taxon>
        <taxon>Lachnospirales</taxon>
        <taxon>Lachnospiraceae</taxon>
        <taxon>Anaerosporobacter</taxon>
    </lineage>
</organism>
<evidence type="ECO:0000256" key="1">
    <source>
        <dbReference type="SAM" id="Phobius"/>
    </source>
</evidence>
<feature type="transmembrane region" description="Helical" evidence="1">
    <location>
        <begin position="58"/>
        <end position="78"/>
    </location>
</feature>
<dbReference type="OrthoDB" id="816862at2"/>
<feature type="transmembrane region" description="Helical" evidence="1">
    <location>
        <begin position="213"/>
        <end position="234"/>
    </location>
</feature>
<accession>A0A1M7LCA6</accession>
<gene>
    <name evidence="2" type="ORF">SAMN02746066_03182</name>
</gene>
<dbReference type="EMBL" id="FRCP01000016">
    <property type="protein sequence ID" value="SHM75795.1"/>
    <property type="molecule type" value="Genomic_DNA"/>
</dbReference>
<dbReference type="Proteomes" id="UP000184038">
    <property type="component" value="Unassembled WGS sequence"/>
</dbReference>
<feature type="transmembrane region" description="Helical" evidence="1">
    <location>
        <begin position="23"/>
        <end position="43"/>
    </location>
</feature>
<keyword evidence="3" id="KW-1185">Reference proteome</keyword>
<feature type="transmembrane region" description="Helical" evidence="1">
    <location>
        <begin position="323"/>
        <end position="343"/>
    </location>
</feature>
<feature type="transmembrane region" description="Helical" evidence="1">
    <location>
        <begin position="138"/>
        <end position="160"/>
    </location>
</feature>
<reference evidence="2 3" key="1">
    <citation type="submission" date="2016-11" db="EMBL/GenBank/DDBJ databases">
        <authorList>
            <person name="Jaros S."/>
            <person name="Januszkiewicz K."/>
            <person name="Wedrychowicz H."/>
        </authorList>
    </citation>
    <scope>NUCLEOTIDE SEQUENCE [LARGE SCALE GENOMIC DNA]</scope>
    <source>
        <strain evidence="2 3">DSM 15930</strain>
    </source>
</reference>
<feature type="transmembrane region" description="Helical" evidence="1">
    <location>
        <begin position="352"/>
        <end position="375"/>
    </location>
</feature>
<evidence type="ECO:0000313" key="3">
    <source>
        <dbReference type="Proteomes" id="UP000184038"/>
    </source>
</evidence>
<dbReference type="RefSeq" id="WP_073289388.1">
    <property type="nucleotide sequence ID" value="NZ_FRCP01000016.1"/>
</dbReference>
<evidence type="ECO:0000313" key="2">
    <source>
        <dbReference type="EMBL" id="SHM75795.1"/>
    </source>
</evidence>
<keyword evidence="1" id="KW-1133">Transmembrane helix</keyword>
<dbReference type="InterPro" id="IPR031584">
    <property type="entry name" value="Put_ABC_export"/>
</dbReference>
<dbReference type="STRING" id="1120996.SAMN02746066_03182"/>
<name>A0A1M7LCA6_9FIRM</name>